<protein>
    <submittedName>
        <fullName evidence="1">Uncharacterized protein</fullName>
    </submittedName>
</protein>
<proteinExistence type="predicted"/>
<dbReference type="GeneID" id="40069591"/>
<evidence type="ECO:0000313" key="1">
    <source>
        <dbReference type="EMBL" id="ALN97131.1"/>
    </source>
</evidence>
<dbReference type="KEGG" id="vg:40069591"/>
<dbReference type="RefSeq" id="YP_009594074.1">
    <property type="nucleotide sequence ID" value="NC_041872.1"/>
</dbReference>
<sequence>MSIINNTFGFEISRTLKKIKVKKIGTNIIDIQLFVKNGCSNNFYKPVTNKLSVVDFIEINLPFKDGKYKIRITSTALDTSFEYVEYGFDVFNRLLDNIIEEVQNRICNCACETCDDCKEEDKVESGLLKVISFYILNNSYYSFFFNTGLKCIDCKLLEDINCLILNDFVTGKSDNKKLMNKILSYFYLIFYLGEKAIFTCCTEEIEIKFNSEVVLKCIENAGIDINCVVNAIETNPNYYISDSNFKLL</sequence>
<accession>A0A141HR20</accession>
<name>A0A141HR20_9CAUD</name>
<evidence type="ECO:0000313" key="2">
    <source>
        <dbReference type="Proteomes" id="UP000221857"/>
    </source>
</evidence>
<keyword evidence="2" id="KW-1185">Reference proteome</keyword>
<reference evidence="1 2" key="1">
    <citation type="journal article" date="2016" name="PLoS ONE">
        <title>Comparative Genome Analysis Provides Insights into the Pathogenicity of Flavobacterium psychrophilum.</title>
        <authorList>
            <person name="Castillo D."/>
            <person name="Christiansen R.H."/>
            <person name="Dalsgaard I."/>
            <person name="Madsen L."/>
            <person name="Espejo R."/>
            <person name="Middelboe M."/>
        </authorList>
    </citation>
    <scope>NUCLEOTIDE SEQUENCE [LARGE SCALE GENOMIC DNA]</scope>
</reference>
<dbReference type="EMBL" id="KT876724">
    <property type="protein sequence ID" value="ALN97131.1"/>
    <property type="molecule type" value="Genomic_DNA"/>
</dbReference>
<dbReference type="Proteomes" id="UP000221857">
    <property type="component" value="Segment"/>
</dbReference>
<organism evidence="1 2">
    <name type="scientific">Flavobacterium phage FpV4</name>
    <dbReference type="NCBI Taxonomy" id="1740108"/>
    <lineage>
        <taxon>Viruses</taxon>
        <taxon>Duplodnaviria</taxon>
        <taxon>Heunggongvirae</taxon>
        <taxon>Uroviricota</taxon>
        <taxon>Caudoviricetes</taxon>
        <taxon>Fipvunavirus</taxon>
        <taxon>Fipvunavirus Fpv4</taxon>
    </lineage>
</organism>